<evidence type="ECO:0000256" key="1">
    <source>
        <dbReference type="SAM" id="Phobius"/>
    </source>
</evidence>
<dbReference type="InterPro" id="IPR052894">
    <property type="entry name" value="AsmA-related"/>
</dbReference>
<reference evidence="3" key="1">
    <citation type="submission" date="2018-02" db="EMBL/GenBank/DDBJ databases">
        <authorList>
            <person name="Hausmann B."/>
        </authorList>
    </citation>
    <scope>NUCLEOTIDE SEQUENCE [LARGE SCALE GENOMIC DNA]</scope>
    <source>
        <strain evidence="3">Peat soil MAG SbA1</strain>
    </source>
</reference>
<keyword evidence="1" id="KW-1133">Transmembrane helix</keyword>
<dbReference type="PANTHER" id="PTHR30441:SF4">
    <property type="entry name" value="PROTEIN ASMA"/>
    <property type="match status" value="1"/>
</dbReference>
<organism evidence="2 3">
    <name type="scientific">Candidatus Sulfotelmatobacter kueseliae</name>
    <dbReference type="NCBI Taxonomy" id="2042962"/>
    <lineage>
        <taxon>Bacteria</taxon>
        <taxon>Pseudomonadati</taxon>
        <taxon>Acidobacteriota</taxon>
        <taxon>Terriglobia</taxon>
        <taxon>Terriglobales</taxon>
        <taxon>Candidatus Korobacteraceae</taxon>
        <taxon>Candidatus Sulfotelmatobacter</taxon>
    </lineage>
</organism>
<dbReference type="PANTHER" id="PTHR30441">
    <property type="entry name" value="DUF748 DOMAIN-CONTAINING PROTEIN"/>
    <property type="match status" value="1"/>
</dbReference>
<dbReference type="GO" id="GO:0090313">
    <property type="term" value="P:regulation of protein targeting to membrane"/>
    <property type="evidence" value="ECO:0007669"/>
    <property type="project" value="TreeGrafter"/>
</dbReference>
<dbReference type="Pfam" id="PF05359">
    <property type="entry name" value="DUF748"/>
    <property type="match status" value="1"/>
</dbReference>
<dbReference type="OrthoDB" id="102779at2"/>
<proteinExistence type="predicted"/>
<keyword evidence="1" id="KW-0472">Membrane</keyword>
<dbReference type="AlphaFoldDB" id="A0A2U3KQN6"/>
<name>A0A2U3KQN6_9BACT</name>
<dbReference type="InterPro" id="IPR008023">
    <property type="entry name" value="DUF748"/>
</dbReference>
<protein>
    <submittedName>
        <fullName evidence="2">Putative AsmA</fullName>
    </submittedName>
</protein>
<dbReference type="Proteomes" id="UP000238701">
    <property type="component" value="Unassembled WGS sequence"/>
</dbReference>
<keyword evidence="1" id="KW-0812">Transmembrane</keyword>
<feature type="transmembrane region" description="Helical" evidence="1">
    <location>
        <begin position="33"/>
        <end position="50"/>
    </location>
</feature>
<evidence type="ECO:0000313" key="2">
    <source>
        <dbReference type="EMBL" id="SPF41962.1"/>
    </source>
</evidence>
<evidence type="ECO:0000313" key="3">
    <source>
        <dbReference type="Proteomes" id="UP000238701"/>
    </source>
</evidence>
<dbReference type="EMBL" id="OMOD01000135">
    <property type="protein sequence ID" value="SPF41962.1"/>
    <property type="molecule type" value="Genomic_DNA"/>
</dbReference>
<dbReference type="GO" id="GO:0005886">
    <property type="term" value="C:plasma membrane"/>
    <property type="evidence" value="ECO:0007669"/>
    <property type="project" value="TreeGrafter"/>
</dbReference>
<accession>A0A2U3KQN6</accession>
<sequence length="875" mass="92734">MRPAGGGRCGLYNESPPVPGTGAVKSSSSKRRWIVAAVIVLLVFLFRPGASRLKSRIIASISSGVGRSVDIGSVRLRLLPRPGFDLKNLVVYDDPAFGAEPMLRASEVTAALRLTSLVRGRLEIARLDLTEPSLNLVHGENGRWNLEALLERAARTPLAPTAKAKSEPRPAFPYIEATSARINFKNGQEKKPFVLTNADFSLWQESENAWGVRLEAQPVRTDLNLNDTGVLRVNGNWQRAPALRDTPLSFTLEWSRPQLGQITKLFTGNDQGWRGGIQLDATLAGTPAKLVISSDASIEDFHRYDITGGQPVSLAAHCAGQYSSVDHVFHDVVCTAPVGTGLITLRGDTGLPGSHNHGLEVSAEDVPASAAIALAERVKKNLAVDLTADGIVRGRLSYRQGPGSRLQFEGKGEVSQFRLASAANKSQVGPETVPFIFVGGDNSESRVMRPVLRKSATGARVPEGPHFEFGPLSLGAGRAGAATARGWASRGGYGVLVAGETEVSNALRMARMLGVPVLQSAAEGAAQLDLEIAGSWPEWGTGMASNFPGPQVTGTAKLRNVRFGIRGTAGPVEILAADMQLSSDQVQVAKLNAKAAGTAWTGSLDMPRGCGTPGACEIHFNLNANQISLGELAEWVSPRPKARPWYRVLEASPQAGPSMLASLRASGRVAADRLQIGSVDATRVSAVVVLDHGMLATPQLDADLLGGSHRGMWHADWSAKPALCGGSGLLTGVSLARLAQGMKDAWVAGTASATYKVTGPCSADFWHSAEGTLLFEVRDGALPHISLTEDASPLKIVRLSGEARLRAGEIETKEARLDSPTGRFQVSGTASLKRELNLKLARAANGARTGYSVTGTLAAPRVNALPPTEQARLKR</sequence>
<gene>
    <name evidence="2" type="ORF">SBA1_410008</name>
</gene>